<name>A0A927H4G1_9BACL</name>
<evidence type="ECO:0000313" key="4">
    <source>
        <dbReference type="EMBL" id="MBD2867347.1"/>
    </source>
</evidence>
<dbReference type="InterPro" id="IPR000182">
    <property type="entry name" value="GNAT_dom"/>
</dbReference>
<dbReference type="RefSeq" id="WP_190857843.1">
    <property type="nucleotide sequence ID" value="NZ_JACXIY010000002.1"/>
</dbReference>
<dbReference type="InterPro" id="IPR050680">
    <property type="entry name" value="YpeA/RimI_acetyltransf"/>
</dbReference>
<keyword evidence="5" id="KW-1185">Reference proteome</keyword>
<evidence type="ECO:0000256" key="1">
    <source>
        <dbReference type="ARBA" id="ARBA00022679"/>
    </source>
</evidence>
<keyword evidence="1" id="KW-0808">Transferase</keyword>
<evidence type="ECO:0000256" key="2">
    <source>
        <dbReference type="ARBA" id="ARBA00023315"/>
    </source>
</evidence>
<keyword evidence="2" id="KW-0012">Acyltransferase</keyword>
<evidence type="ECO:0000259" key="3">
    <source>
        <dbReference type="PROSITE" id="PS51186"/>
    </source>
</evidence>
<dbReference type="Proteomes" id="UP000632125">
    <property type="component" value="Unassembled WGS sequence"/>
</dbReference>
<dbReference type="Gene3D" id="3.40.630.30">
    <property type="match status" value="1"/>
</dbReference>
<reference evidence="4" key="1">
    <citation type="submission" date="2020-09" db="EMBL/GenBank/DDBJ databases">
        <title>A novel bacterium of genus Paenibacillus, isolated from South China Sea.</title>
        <authorList>
            <person name="Huang H."/>
            <person name="Mo K."/>
            <person name="Hu Y."/>
        </authorList>
    </citation>
    <scope>NUCLEOTIDE SEQUENCE</scope>
    <source>
        <strain evidence="4">IB182493</strain>
    </source>
</reference>
<dbReference type="PANTHER" id="PTHR43420:SF47">
    <property type="entry name" value="N-ACETYLTRANSFERASE DOMAIN-CONTAINING PROTEIN"/>
    <property type="match status" value="1"/>
</dbReference>
<accession>A0A927H4G1</accession>
<sequence length="200" mass="23371">MLMEPAAIRSFAELDSAGLEQAAEVFVDSYRKELEEVSRDRTVLARLIKQSFVKQQFYAAIQDGRVAGIMAYSTNKTRSQRFDRRELQQAAGRFKGWLLHGIFEKQFHAPLELGEDECYLEAVATDPAYRGKGIATALLNHLLEHLPYRVFTLEVVDTNVKAIRLYEKQGFSVFKSRKQRWFRRRLGFNERLYMRNRISR</sequence>
<feature type="domain" description="N-acetyltransferase" evidence="3">
    <location>
        <begin position="6"/>
        <end position="199"/>
    </location>
</feature>
<dbReference type="PANTHER" id="PTHR43420">
    <property type="entry name" value="ACETYLTRANSFERASE"/>
    <property type="match status" value="1"/>
</dbReference>
<evidence type="ECO:0000313" key="5">
    <source>
        <dbReference type="Proteomes" id="UP000632125"/>
    </source>
</evidence>
<dbReference type="CDD" id="cd04301">
    <property type="entry name" value="NAT_SF"/>
    <property type="match status" value="1"/>
</dbReference>
<dbReference type="PROSITE" id="PS51186">
    <property type="entry name" value="GNAT"/>
    <property type="match status" value="1"/>
</dbReference>
<organism evidence="4 5">
    <name type="scientific">Paenibacillus arenilitoris</name>
    <dbReference type="NCBI Taxonomy" id="2772299"/>
    <lineage>
        <taxon>Bacteria</taxon>
        <taxon>Bacillati</taxon>
        <taxon>Bacillota</taxon>
        <taxon>Bacilli</taxon>
        <taxon>Bacillales</taxon>
        <taxon>Paenibacillaceae</taxon>
        <taxon>Paenibacillus</taxon>
    </lineage>
</organism>
<dbReference type="SUPFAM" id="SSF55729">
    <property type="entry name" value="Acyl-CoA N-acyltransferases (Nat)"/>
    <property type="match status" value="1"/>
</dbReference>
<dbReference type="EMBL" id="JACXIY010000002">
    <property type="protein sequence ID" value="MBD2867347.1"/>
    <property type="molecule type" value="Genomic_DNA"/>
</dbReference>
<dbReference type="Pfam" id="PF00583">
    <property type="entry name" value="Acetyltransf_1"/>
    <property type="match status" value="1"/>
</dbReference>
<protein>
    <submittedName>
        <fullName evidence="4">GNAT family N-acetyltransferase</fullName>
    </submittedName>
</protein>
<proteinExistence type="predicted"/>
<comment type="caution">
    <text evidence="4">The sequence shown here is derived from an EMBL/GenBank/DDBJ whole genome shotgun (WGS) entry which is preliminary data.</text>
</comment>
<dbReference type="InterPro" id="IPR016181">
    <property type="entry name" value="Acyl_CoA_acyltransferase"/>
</dbReference>
<dbReference type="GO" id="GO:0016747">
    <property type="term" value="F:acyltransferase activity, transferring groups other than amino-acyl groups"/>
    <property type="evidence" value="ECO:0007669"/>
    <property type="project" value="InterPro"/>
</dbReference>
<dbReference type="AlphaFoldDB" id="A0A927H4G1"/>
<gene>
    <name evidence="4" type="ORF">IDH41_02065</name>
</gene>